<evidence type="ECO:0000313" key="1">
    <source>
        <dbReference type="EMBL" id="GIX97794.1"/>
    </source>
</evidence>
<organism evidence="1 2">
    <name type="scientific">Caerostris extrusa</name>
    <name type="common">Bark spider</name>
    <name type="synonym">Caerostris bankana</name>
    <dbReference type="NCBI Taxonomy" id="172846"/>
    <lineage>
        <taxon>Eukaryota</taxon>
        <taxon>Metazoa</taxon>
        <taxon>Ecdysozoa</taxon>
        <taxon>Arthropoda</taxon>
        <taxon>Chelicerata</taxon>
        <taxon>Arachnida</taxon>
        <taxon>Araneae</taxon>
        <taxon>Araneomorphae</taxon>
        <taxon>Entelegynae</taxon>
        <taxon>Araneoidea</taxon>
        <taxon>Araneidae</taxon>
        <taxon>Caerostris</taxon>
    </lineage>
</organism>
<accession>A0AAV4PL20</accession>
<proteinExistence type="predicted"/>
<protein>
    <submittedName>
        <fullName evidence="1">Uncharacterized protein</fullName>
    </submittedName>
</protein>
<keyword evidence="2" id="KW-1185">Reference proteome</keyword>
<comment type="caution">
    <text evidence="1">The sequence shown here is derived from an EMBL/GenBank/DDBJ whole genome shotgun (WGS) entry which is preliminary data.</text>
</comment>
<evidence type="ECO:0000313" key="2">
    <source>
        <dbReference type="Proteomes" id="UP001054945"/>
    </source>
</evidence>
<reference evidence="1 2" key="1">
    <citation type="submission" date="2021-06" db="EMBL/GenBank/DDBJ databases">
        <title>Caerostris extrusa draft genome.</title>
        <authorList>
            <person name="Kono N."/>
            <person name="Arakawa K."/>
        </authorList>
    </citation>
    <scope>NUCLEOTIDE SEQUENCE [LARGE SCALE GENOMIC DNA]</scope>
</reference>
<dbReference type="AlphaFoldDB" id="A0AAV4PL20"/>
<dbReference type="EMBL" id="BPLR01004818">
    <property type="protein sequence ID" value="GIX97794.1"/>
    <property type="molecule type" value="Genomic_DNA"/>
</dbReference>
<name>A0AAV4PL20_CAEEX</name>
<gene>
    <name evidence="1" type="ORF">CEXT_225601</name>
</gene>
<dbReference type="Proteomes" id="UP001054945">
    <property type="component" value="Unassembled WGS sequence"/>
</dbReference>
<sequence length="95" mass="11226">MEDKWELPFMRLVVTRSRFGFSGFKRQNTIRLNSEIGGGLHRSMAEVPSPDLQSYLFQDKCLSNRQEQTKELDASYLRRRAQSFLSLQKRRRATQ</sequence>